<evidence type="ECO:0000313" key="2">
    <source>
        <dbReference type="Proteomes" id="UP000193944"/>
    </source>
</evidence>
<evidence type="ECO:0000313" key="1">
    <source>
        <dbReference type="EMBL" id="ORX77137.1"/>
    </source>
</evidence>
<dbReference type="AlphaFoldDB" id="A0A1Y1WUB5"/>
<organism evidence="1 2">
    <name type="scientific">Anaeromyces robustus</name>
    <dbReference type="NCBI Taxonomy" id="1754192"/>
    <lineage>
        <taxon>Eukaryota</taxon>
        <taxon>Fungi</taxon>
        <taxon>Fungi incertae sedis</taxon>
        <taxon>Chytridiomycota</taxon>
        <taxon>Chytridiomycota incertae sedis</taxon>
        <taxon>Neocallimastigomycetes</taxon>
        <taxon>Neocallimastigales</taxon>
        <taxon>Neocallimastigaceae</taxon>
        <taxon>Anaeromyces</taxon>
    </lineage>
</organism>
<name>A0A1Y1WUB5_9FUNG</name>
<comment type="caution">
    <text evidence="1">The sequence shown here is derived from an EMBL/GenBank/DDBJ whole genome shotgun (WGS) entry which is preliminary data.</text>
</comment>
<gene>
    <name evidence="1" type="ORF">BCR32DRAFT_283496</name>
</gene>
<proteinExistence type="predicted"/>
<dbReference type="EMBL" id="MCFG01000263">
    <property type="protein sequence ID" value="ORX77137.1"/>
    <property type="molecule type" value="Genomic_DNA"/>
</dbReference>
<sequence>MFEEPYDILNFPKNDYHLKDDLDNNKKIETENFKDEIPMTANGKLDRNGLVEPIIEK</sequence>
<reference evidence="1 2" key="1">
    <citation type="submission" date="2016-08" db="EMBL/GenBank/DDBJ databases">
        <title>A Parts List for Fungal Cellulosomes Revealed by Comparative Genomics.</title>
        <authorList>
            <consortium name="DOE Joint Genome Institute"/>
            <person name="Haitjema C.H."/>
            <person name="Gilmore S.P."/>
            <person name="Henske J.K."/>
            <person name="Solomon K.V."/>
            <person name="De Groot R."/>
            <person name="Kuo A."/>
            <person name="Mondo S.J."/>
            <person name="Salamov A.A."/>
            <person name="Labutti K."/>
            <person name="Zhao Z."/>
            <person name="Chiniquy J."/>
            <person name="Barry K."/>
            <person name="Brewer H.M."/>
            <person name="Purvine S.O."/>
            <person name="Wright A.T."/>
            <person name="Boxma B."/>
            <person name="Van Alen T."/>
            <person name="Hackstein J.H."/>
            <person name="Baker S.E."/>
            <person name="Grigoriev I.V."/>
            <person name="O'Malley M.A."/>
        </authorList>
    </citation>
    <scope>NUCLEOTIDE SEQUENCE [LARGE SCALE GENOMIC DNA]</scope>
    <source>
        <strain evidence="1 2">S4</strain>
    </source>
</reference>
<keyword evidence="2" id="KW-1185">Reference proteome</keyword>
<reference evidence="1 2" key="2">
    <citation type="submission" date="2016-08" db="EMBL/GenBank/DDBJ databases">
        <title>Pervasive Adenine N6-methylation of Active Genes in Fungi.</title>
        <authorList>
            <consortium name="DOE Joint Genome Institute"/>
            <person name="Mondo S.J."/>
            <person name="Dannebaum R.O."/>
            <person name="Kuo R.C."/>
            <person name="Labutti K."/>
            <person name="Haridas S."/>
            <person name="Kuo A."/>
            <person name="Salamov A."/>
            <person name="Ahrendt S.R."/>
            <person name="Lipzen A."/>
            <person name="Sullivan W."/>
            <person name="Andreopoulos W.B."/>
            <person name="Clum A."/>
            <person name="Lindquist E."/>
            <person name="Daum C."/>
            <person name="Ramamoorthy G.K."/>
            <person name="Gryganskyi A."/>
            <person name="Culley D."/>
            <person name="Magnuson J.K."/>
            <person name="James T.Y."/>
            <person name="O'Malley M.A."/>
            <person name="Stajich J.E."/>
            <person name="Spatafora J.W."/>
            <person name="Visel A."/>
            <person name="Grigoriev I.V."/>
        </authorList>
    </citation>
    <scope>NUCLEOTIDE SEQUENCE [LARGE SCALE GENOMIC DNA]</scope>
    <source>
        <strain evidence="1 2">S4</strain>
    </source>
</reference>
<protein>
    <submittedName>
        <fullName evidence="1">Uncharacterized protein</fullName>
    </submittedName>
</protein>
<accession>A0A1Y1WUB5</accession>
<dbReference type="Proteomes" id="UP000193944">
    <property type="component" value="Unassembled WGS sequence"/>
</dbReference>